<dbReference type="EMBL" id="JAPDFR010000008">
    <property type="protein sequence ID" value="KAK0384125.1"/>
    <property type="molecule type" value="Genomic_DNA"/>
</dbReference>
<keyword evidence="2" id="KW-1185">Reference proteome</keyword>
<dbReference type="AlphaFoldDB" id="A0AA39L4Y1"/>
<organism evidence="1 2">
    <name type="scientific">Sarocladium strictum</name>
    <name type="common">Black bundle disease fungus</name>
    <name type="synonym">Acremonium strictum</name>
    <dbReference type="NCBI Taxonomy" id="5046"/>
    <lineage>
        <taxon>Eukaryota</taxon>
        <taxon>Fungi</taxon>
        <taxon>Dikarya</taxon>
        <taxon>Ascomycota</taxon>
        <taxon>Pezizomycotina</taxon>
        <taxon>Sordariomycetes</taxon>
        <taxon>Hypocreomycetidae</taxon>
        <taxon>Hypocreales</taxon>
        <taxon>Sarocladiaceae</taxon>
        <taxon>Sarocladium</taxon>
    </lineage>
</organism>
<name>A0AA39L4Y1_SARSR</name>
<evidence type="ECO:0000313" key="2">
    <source>
        <dbReference type="Proteomes" id="UP001175261"/>
    </source>
</evidence>
<dbReference type="Proteomes" id="UP001175261">
    <property type="component" value="Unassembled WGS sequence"/>
</dbReference>
<evidence type="ECO:0000313" key="1">
    <source>
        <dbReference type="EMBL" id="KAK0384125.1"/>
    </source>
</evidence>
<reference evidence="1" key="1">
    <citation type="submission" date="2022-10" db="EMBL/GenBank/DDBJ databases">
        <title>Determination and structural analysis of whole genome sequence of Sarocladium strictum F4-1.</title>
        <authorList>
            <person name="Hu L."/>
            <person name="Jiang Y."/>
        </authorList>
    </citation>
    <scope>NUCLEOTIDE SEQUENCE</scope>
    <source>
        <strain evidence="1">F4-1</strain>
    </source>
</reference>
<gene>
    <name evidence="1" type="ORF">NLU13_8214</name>
</gene>
<comment type="caution">
    <text evidence="1">The sequence shown here is derived from an EMBL/GenBank/DDBJ whole genome shotgun (WGS) entry which is preliminary data.</text>
</comment>
<proteinExistence type="predicted"/>
<protein>
    <submittedName>
        <fullName evidence="1">Uncharacterized protein</fullName>
    </submittedName>
</protein>
<sequence>MTRFATLSDLPPEILLQIFTPLTLASKPVPVCPCAECNGQKSSRRWVKTASRHWKGVSILKDTSLLSILLIHPIVNAIASNLFYIQNEFVLVVHSSFVKSAIKAQDTGLFGNISALRRVKSLTVEFETMRWFVRDVAAPLIQDMAVNGQLAKLKVKLFEKAARASWLVERGTGVAPSMLALLQAMDAVPGGGVRLFSYRRHGYLSWKTGILNQMVYDVPGTFGEEQMKVVEMDWRIILKDVRKREELEDSPEEAT</sequence>
<accession>A0AA39L4Y1</accession>